<keyword evidence="1" id="KW-0479">Metal-binding</keyword>
<feature type="non-terminal residue" evidence="4">
    <location>
        <position position="149"/>
    </location>
</feature>
<accession>A0AAF0URV5</accession>
<dbReference type="Proteomes" id="UP001234989">
    <property type="component" value="Chromosome 10"/>
</dbReference>
<feature type="region of interest" description="Disordered" evidence="2">
    <location>
        <begin position="68"/>
        <end position="93"/>
    </location>
</feature>
<keyword evidence="1" id="KW-0862">Zinc</keyword>
<dbReference type="GO" id="GO:0003676">
    <property type="term" value="F:nucleic acid binding"/>
    <property type="evidence" value="ECO:0007669"/>
    <property type="project" value="InterPro"/>
</dbReference>
<protein>
    <recommendedName>
        <fullName evidence="3">CCHC-type domain-containing protein</fullName>
    </recommendedName>
</protein>
<gene>
    <name evidence="4" type="ORF">MTR67_043376</name>
</gene>
<evidence type="ECO:0000313" key="5">
    <source>
        <dbReference type="Proteomes" id="UP001234989"/>
    </source>
</evidence>
<reference evidence="4" key="1">
    <citation type="submission" date="2023-08" db="EMBL/GenBank/DDBJ databases">
        <title>A de novo genome assembly of Solanum verrucosum Schlechtendal, a Mexican diploid species geographically isolated from the other diploid A-genome species in potato relatives.</title>
        <authorList>
            <person name="Hosaka K."/>
        </authorList>
    </citation>
    <scope>NUCLEOTIDE SEQUENCE</scope>
    <source>
        <tissue evidence="4">Young leaves</tissue>
    </source>
</reference>
<dbReference type="PROSITE" id="PS50158">
    <property type="entry name" value="ZF_CCHC"/>
    <property type="match status" value="1"/>
</dbReference>
<organism evidence="4 5">
    <name type="scientific">Solanum verrucosum</name>
    <dbReference type="NCBI Taxonomy" id="315347"/>
    <lineage>
        <taxon>Eukaryota</taxon>
        <taxon>Viridiplantae</taxon>
        <taxon>Streptophyta</taxon>
        <taxon>Embryophyta</taxon>
        <taxon>Tracheophyta</taxon>
        <taxon>Spermatophyta</taxon>
        <taxon>Magnoliopsida</taxon>
        <taxon>eudicotyledons</taxon>
        <taxon>Gunneridae</taxon>
        <taxon>Pentapetalae</taxon>
        <taxon>asterids</taxon>
        <taxon>lamiids</taxon>
        <taxon>Solanales</taxon>
        <taxon>Solanaceae</taxon>
        <taxon>Solanoideae</taxon>
        <taxon>Solaneae</taxon>
        <taxon>Solanum</taxon>
    </lineage>
</organism>
<dbReference type="InterPro" id="IPR001878">
    <property type="entry name" value="Znf_CCHC"/>
</dbReference>
<name>A0AAF0URV5_SOLVR</name>
<evidence type="ECO:0000256" key="1">
    <source>
        <dbReference type="PROSITE-ProRule" id="PRU00047"/>
    </source>
</evidence>
<feature type="domain" description="CCHC-type" evidence="3">
    <location>
        <begin position="118"/>
        <end position="132"/>
    </location>
</feature>
<proteinExistence type="predicted"/>
<evidence type="ECO:0000313" key="4">
    <source>
        <dbReference type="EMBL" id="WMV49991.1"/>
    </source>
</evidence>
<evidence type="ECO:0000256" key="2">
    <source>
        <dbReference type="SAM" id="MobiDB-lite"/>
    </source>
</evidence>
<keyword evidence="5" id="KW-1185">Reference proteome</keyword>
<dbReference type="Pfam" id="PF03732">
    <property type="entry name" value="Retrotrans_gag"/>
    <property type="match status" value="1"/>
</dbReference>
<dbReference type="Gene3D" id="4.10.60.10">
    <property type="entry name" value="Zinc finger, CCHC-type"/>
    <property type="match status" value="1"/>
</dbReference>
<evidence type="ECO:0000259" key="3">
    <source>
        <dbReference type="PROSITE" id="PS50158"/>
    </source>
</evidence>
<dbReference type="InterPro" id="IPR005162">
    <property type="entry name" value="Retrotrans_gag_dom"/>
</dbReference>
<dbReference type="AlphaFoldDB" id="A0AAF0URV5"/>
<dbReference type="GO" id="GO:0008270">
    <property type="term" value="F:zinc ion binding"/>
    <property type="evidence" value="ECO:0007669"/>
    <property type="project" value="UniProtKB-KW"/>
</dbReference>
<dbReference type="EMBL" id="CP133621">
    <property type="protein sequence ID" value="WMV49991.1"/>
    <property type="molecule type" value="Genomic_DNA"/>
</dbReference>
<sequence length="149" mass="16548">MNPPEIHGSKVEEDPQRFIDKVYRFFPLELSKAKFINLRQGSMSVKEYALKFTQLSKYAPTMVADSRDKMNSSKFHQKKVSTPKSQGVSGSGSHVIRPTCARCGNKHNGKCLAGTKGCYGCGRNDHLVSDCPVLKARGRKDKKDLPNSS</sequence>
<keyword evidence="1" id="KW-0863">Zinc-finger</keyword>
<feature type="compositionally biased region" description="Polar residues" evidence="2">
    <location>
        <begin position="82"/>
        <end position="92"/>
    </location>
</feature>